<gene>
    <name evidence="6" type="ORF">DEBR0S4_13278G</name>
</gene>
<dbReference type="GO" id="GO:0000032">
    <property type="term" value="P:cell wall mannoprotein biosynthetic process"/>
    <property type="evidence" value="ECO:0007669"/>
    <property type="project" value="TreeGrafter"/>
</dbReference>
<protein>
    <submittedName>
        <fullName evidence="6">DEBR0S4_13278g1_1</fullName>
    </submittedName>
</protein>
<dbReference type="FunFam" id="3.90.550.10:FF:000051">
    <property type="entry name" value="Alpha-1,2-mannosyltransferase (Ktr4)"/>
    <property type="match status" value="1"/>
</dbReference>
<comment type="subcellular location">
    <subcellularLocation>
        <location evidence="1">Membrane</location>
        <topology evidence="1">Single-pass type II membrane protein</topology>
    </subcellularLocation>
</comment>
<dbReference type="EMBL" id="CABFWN010000004">
    <property type="protein sequence ID" value="VUG19216.1"/>
    <property type="molecule type" value="Genomic_DNA"/>
</dbReference>
<dbReference type="PANTHER" id="PTHR31121:SF10">
    <property type="entry name" value="MANNOSYLTRANSFERASE KTR2-RELATED"/>
    <property type="match status" value="1"/>
</dbReference>
<dbReference type="InterPro" id="IPR002685">
    <property type="entry name" value="Glyco_trans_15"/>
</dbReference>
<comment type="similarity">
    <text evidence="2">Belongs to the glycosyltransferase 15 family.</text>
</comment>
<evidence type="ECO:0000313" key="6">
    <source>
        <dbReference type="EMBL" id="VUG19216.1"/>
    </source>
</evidence>
<sequence length="457" mass="53394">MNWRLSSAVIVAFILLVSFGIKRVILPSIPLTSPKTLKGLYEQSLKLNSDFENSTHLLLQDARLKPATNSYVNARFPDVEKQRSSPHLENATILMLCRNWELPEVLKSMRELEDRFNRDYHYPWVFLNDANFTSEFITETSAMATGETFYGHIPPEDWNTPEYINKTKYNESILNFTKNDVIYGDSRSYRNMCHFNSGFFFRQKLLLNYDYYFRVEPGVQYFCDFQMDPFRLMREKRKKYGFVISILEYPDTIPTLWNTVENFLTEYPSYLHENSSIAFITSKDPIGPETLIPKDASPYNMCHFWSNFEIGDLNFFRSQEYLDYFNFLSRSGGFYYERWGDAPVHTIAASLLLDRDDIIDFEDIGYTHPPFLLFRILCLSKLVSGALFLKTKKTWTSSRTAAFQGGGDMEVEKDFFGSISMKKTIYNDYIGYSWFYISKSSPCISSVLNSNCIHLLK</sequence>
<dbReference type="GO" id="GO:0016020">
    <property type="term" value="C:membrane"/>
    <property type="evidence" value="ECO:0007669"/>
    <property type="project" value="UniProtKB-SubCell"/>
</dbReference>
<dbReference type="SUPFAM" id="SSF53448">
    <property type="entry name" value="Nucleotide-diphospho-sugar transferases"/>
    <property type="match status" value="1"/>
</dbReference>
<keyword evidence="3" id="KW-0328">Glycosyltransferase</keyword>
<evidence type="ECO:0000256" key="4">
    <source>
        <dbReference type="ARBA" id="ARBA00022679"/>
    </source>
</evidence>
<dbReference type="GO" id="GO:0005794">
    <property type="term" value="C:Golgi apparatus"/>
    <property type="evidence" value="ECO:0007669"/>
    <property type="project" value="TreeGrafter"/>
</dbReference>
<evidence type="ECO:0000256" key="1">
    <source>
        <dbReference type="ARBA" id="ARBA00004606"/>
    </source>
</evidence>
<dbReference type="Pfam" id="PF01793">
    <property type="entry name" value="Glyco_transf_15"/>
    <property type="match status" value="1"/>
</dbReference>
<dbReference type="PANTHER" id="PTHR31121">
    <property type="entry name" value="ALPHA-1,2 MANNOSYLTRANSFERASE KTR1"/>
    <property type="match status" value="1"/>
</dbReference>
<organism evidence="6 7">
    <name type="scientific">Dekkera bruxellensis</name>
    <name type="common">Brettanomyces custersii</name>
    <dbReference type="NCBI Taxonomy" id="5007"/>
    <lineage>
        <taxon>Eukaryota</taxon>
        <taxon>Fungi</taxon>
        <taxon>Dikarya</taxon>
        <taxon>Ascomycota</taxon>
        <taxon>Saccharomycotina</taxon>
        <taxon>Pichiomycetes</taxon>
        <taxon>Pichiales</taxon>
        <taxon>Pichiaceae</taxon>
        <taxon>Brettanomyces</taxon>
    </lineage>
</organism>
<name>A0A7D9CZS1_DEKBR</name>
<accession>A0A7D9CZS1</accession>
<dbReference type="GO" id="GO:0006487">
    <property type="term" value="P:protein N-linked glycosylation"/>
    <property type="evidence" value="ECO:0007669"/>
    <property type="project" value="TreeGrafter"/>
</dbReference>
<evidence type="ECO:0000256" key="5">
    <source>
        <dbReference type="ARBA" id="ARBA00022968"/>
    </source>
</evidence>
<dbReference type="GO" id="GO:0006493">
    <property type="term" value="P:protein O-linked glycosylation"/>
    <property type="evidence" value="ECO:0007669"/>
    <property type="project" value="TreeGrafter"/>
</dbReference>
<reference evidence="6 7" key="1">
    <citation type="submission" date="2019-07" db="EMBL/GenBank/DDBJ databases">
        <authorList>
            <person name="Friedrich A."/>
            <person name="Schacherer J."/>
        </authorList>
    </citation>
    <scope>NUCLEOTIDE SEQUENCE [LARGE SCALE GENOMIC DNA]</scope>
</reference>
<dbReference type="Proteomes" id="UP000478008">
    <property type="component" value="Unassembled WGS sequence"/>
</dbReference>
<dbReference type="InterPro" id="IPR029044">
    <property type="entry name" value="Nucleotide-diphossugar_trans"/>
</dbReference>
<evidence type="ECO:0000256" key="2">
    <source>
        <dbReference type="ARBA" id="ARBA00007677"/>
    </source>
</evidence>
<dbReference type="AlphaFoldDB" id="A0A7D9CZS1"/>
<keyword evidence="4" id="KW-0808">Transferase</keyword>
<dbReference type="GO" id="GO:0000026">
    <property type="term" value="F:alpha-1,2-mannosyltransferase activity"/>
    <property type="evidence" value="ECO:0007669"/>
    <property type="project" value="TreeGrafter"/>
</dbReference>
<keyword evidence="7" id="KW-1185">Reference proteome</keyword>
<proteinExistence type="inferred from homology"/>
<keyword evidence="5" id="KW-0812">Transmembrane</keyword>
<keyword evidence="5" id="KW-0735">Signal-anchor</keyword>
<dbReference type="Gene3D" id="3.90.550.10">
    <property type="entry name" value="Spore Coat Polysaccharide Biosynthesis Protein SpsA, Chain A"/>
    <property type="match status" value="1"/>
</dbReference>
<evidence type="ECO:0000256" key="3">
    <source>
        <dbReference type="ARBA" id="ARBA00022676"/>
    </source>
</evidence>
<evidence type="ECO:0000313" key="7">
    <source>
        <dbReference type="Proteomes" id="UP000478008"/>
    </source>
</evidence>